<dbReference type="InterPro" id="IPR053138">
    <property type="entry name" value="N-alpha-Ac-DABA_deacetylase"/>
</dbReference>
<proteinExistence type="predicted"/>
<keyword evidence="3" id="KW-0378">Hydrolase</keyword>
<dbReference type="PIRSF" id="PIRSF039012">
    <property type="entry name" value="ASP"/>
    <property type="match status" value="1"/>
</dbReference>
<evidence type="ECO:0000256" key="2">
    <source>
        <dbReference type="ARBA" id="ARBA00022723"/>
    </source>
</evidence>
<dbReference type="Proteomes" id="UP000276301">
    <property type="component" value="Unassembled WGS sequence"/>
</dbReference>
<name>A0A498CNE1_9FIRM</name>
<dbReference type="GO" id="GO:0016811">
    <property type="term" value="F:hydrolase activity, acting on carbon-nitrogen (but not peptide) bonds, in linear amides"/>
    <property type="evidence" value="ECO:0007669"/>
    <property type="project" value="InterPro"/>
</dbReference>
<dbReference type="InterPro" id="IPR055438">
    <property type="entry name" value="AstE_AspA_cat"/>
</dbReference>
<evidence type="ECO:0000256" key="3">
    <source>
        <dbReference type="ARBA" id="ARBA00022801"/>
    </source>
</evidence>
<dbReference type="SUPFAM" id="SSF53187">
    <property type="entry name" value="Zn-dependent exopeptidases"/>
    <property type="match status" value="1"/>
</dbReference>
<dbReference type="PANTHER" id="PTHR37326">
    <property type="entry name" value="BLL3975 PROTEIN"/>
    <property type="match status" value="1"/>
</dbReference>
<dbReference type="EMBL" id="RCHT01000004">
    <property type="protein sequence ID" value="RLL13169.1"/>
    <property type="molecule type" value="Genomic_DNA"/>
</dbReference>
<reference evidence="6 7" key="1">
    <citation type="submission" date="2018-10" db="EMBL/GenBank/DDBJ databases">
        <title>Anaerotruncus faecis sp. nov., isolated from human feces.</title>
        <authorList>
            <person name="Wang Y.-J."/>
        </authorList>
    </citation>
    <scope>NUCLEOTIDE SEQUENCE [LARGE SCALE GENOMIC DNA]</scope>
    <source>
        <strain evidence="6 7">22A2-44</strain>
    </source>
</reference>
<organism evidence="6 7">
    <name type="scientific">Anaerotruncus massiliensis</name>
    <name type="common">ex Liu et al. 2021</name>
    <dbReference type="NCBI Taxonomy" id="2321404"/>
    <lineage>
        <taxon>Bacteria</taxon>
        <taxon>Bacillati</taxon>
        <taxon>Bacillota</taxon>
        <taxon>Clostridia</taxon>
        <taxon>Eubacteriales</taxon>
        <taxon>Oscillospiraceae</taxon>
        <taxon>Anaerotruncus</taxon>
    </lineage>
</organism>
<evidence type="ECO:0000313" key="7">
    <source>
        <dbReference type="Proteomes" id="UP000276301"/>
    </source>
</evidence>
<evidence type="ECO:0000259" key="5">
    <source>
        <dbReference type="Pfam" id="PF24827"/>
    </source>
</evidence>
<sequence length="339" mass="37258">MKIGTAEAKKGCLVKGYIDCGELAMGSPIRMPVMILQGEQDGPTLWINSTVHGVEVNGILICRELAEEIDPKTLRGSLVFTPINNPSGFQERHKFTGIDRLDMDQQYPGNPNGWHSERVAYIHFGYIKQYANYMISLHALGLHYDVLPYTIYKKLPGVDPKINQAAADMAVNFGYQAICEVDLTTASAELPGAIAKNMDVNCLLNGIPAIMAETGAGSALQPEFIEITKKGIYNVMGSLNMIDHPVVPLYKDRFIVTKRKFPTVSRGGLLMGLAKSGKLMQPGEEFVKVFNAFEDLEVIKSDEVWMPLGVSYEPVVDSGTVIGAVALEWRNVEESDLST</sequence>
<dbReference type="AlphaFoldDB" id="A0A498CNE1"/>
<dbReference type="Pfam" id="PF24827">
    <property type="entry name" value="AstE_AspA_cat"/>
    <property type="match status" value="1"/>
</dbReference>
<evidence type="ECO:0000256" key="1">
    <source>
        <dbReference type="ARBA" id="ARBA00001947"/>
    </source>
</evidence>
<comment type="cofactor">
    <cofactor evidence="1">
        <name>Zn(2+)</name>
        <dbReference type="ChEBI" id="CHEBI:29105"/>
    </cofactor>
</comment>
<dbReference type="GO" id="GO:0046872">
    <property type="term" value="F:metal ion binding"/>
    <property type="evidence" value="ECO:0007669"/>
    <property type="project" value="UniProtKB-KW"/>
</dbReference>
<feature type="domain" description="Succinylglutamate desuccinylase/Aspartoacylase catalytic" evidence="5">
    <location>
        <begin position="41"/>
        <end position="236"/>
    </location>
</feature>
<keyword evidence="7" id="KW-1185">Reference proteome</keyword>
<dbReference type="Gene3D" id="3.40.630.10">
    <property type="entry name" value="Zn peptidases"/>
    <property type="match status" value="1"/>
</dbReference>
<comment type="caution">
    <text evidence="6">The sequence shown here is derived from an EMBL/GenBank/DDBJ whole genome shotgun (WGS) entry which is preliminary data.</text>
</comment>
<dbReference type="PANTHER" id="PTHR37326:SF1">
    <property type="entry name" value="BLL3975 PROTEIN"/>
    <property type="match status" value="1"/>
</dbReference>
<dbReference type="InterPro" id="IPR043795">
    <property type="entry name" value="N-alpha-Ac-DABA-like"/>
</dbReference>
<dbReference type="RefSeq" id="WP_121586307.1">
    <property type="nucleotide sequence ID" value="NZ_RCHT01000004.1"/>
</dbReference>
<dbReference type="GO" id="GO:0016788">
    <property type="term" value="F:hydrolase activity, acting on ester bonds"/>
    <property type="evidence" value="ECO:0007669"/>
    <property type="project" value="InterPro"/>
</dbReference>
<keyword evidence="4" id="KW-0862">Zinc</keyword>
<evidence type="ECO:0000313" key="6">
    <source>
        <dbReference type="EMBL" id="RLL13169.1"/>
    </source>
</evidence>
<accession>A0A498CNE1</accession>
<keyword evidence="2" id="KW-0479">Metal-binding</keyword>
<protein>
    <recommendedName>
        <fullName evidence="5">Succinylglutamate desuccinylase/Aspartoacylase catalytic domain-containing protein</fullName>
    </recommendedName>
</protein>
<gene>
    <name evidence="6" type="ORF">D4A47_04290</name>
</gene>
<evidence type="ECO:0000256" key="4">
    <source>
        <dbReference type="ARBA" id="ARBA00022833"/>
    </source>
</evidence>